<evidence type="ECO:0000313" key="9">
    <source>
        <dbReference type="Proteomes" id="UP000006844"/>
    </source>
</evidence>
<gene>
    <name evidence="8" type="ordered locus">AciPR4_2721</name>
</gene>
<dbReference type="Pfam" id="PF04138">
    <property type="entry name" value="GtrA_DPMS_TM"/>
    <property type="match status" value="1"/>
</dbReference>
<evidence type="ECO:0000256" key="1">
    <source>
        <dbReference type="ARBA" id="ARBA00004141"/>
    </source>
</evidence>
<evidence type="ECO:0000259" key="7">
    <source>
        <dbReference type="Pfam" id="PF04138"/>
    </source>
</evidence>
<feature type="transmembrane region" description="Helical" evidence="6">
    <location>
        <begin position="38"/>
        <end position="56"/>
    </location>
</feature>
<evidence type="ECO:0000256" key="5">
    <source>
        <dbReference type="ARBA" id="ARBA00023136"/>
    </source>
</evidence>
<dbReference type="GO" id="GO:0005886">
    <property type="term" value="C:plasma membrane"/>
    <property type="evidence" value="ECO:0007669"/>
    <property type="project" value="TreeGrafter"/>
</dbReference>
<dbReference type="PANTHER" id="PTHR38459">
    <property type="entry name" value="PROPHAGE BACTOPRENOL-LINKED GLUCOSE TRANSLOCASE HOMOLOG"/>
    <property type="match status" value="1"/>
</dbReference>
<keyword evidence="4 6" id="KW-1133">Transmembrane helix</keyword>
<sequence length="131" mass="14885">MTPFLRWWKFNLVGAIGMAVQLTALAFINHWIPGHYLYASAAAIELTLLHNFVWHLHYTWRDRRKDSSWLSQLIRFHCSNGLVSLLGNLALMRLLVHEAHLPLLIANSIAILCCSIVNFCIGNNWAFAAAS</sequence>
<organism evidence="8 9">
    <name type="scientific">Terriglobus saanensis (strain ATCC BAA-1853 / DSM 23119 / SP1PR4)</name>
    <dbReference type="NCBI Taxonomy" id="401053"/>
    <lineage>
        <taxon>Bacteria</taxon>
        <taxon>Pseudomonadati</taxon>
        <taxon>Acidobacteriota</taxon>
        <taxon>Terriglobia</taxon>
        <taxon>Terriglobales</taxon>
        <taxon>Acidobacteriaceae</taxon>
        <taxon>Terriglobus</taxon>
    </lineage>
</organism>
<dbReference type="KEGG" id="tsa:AciPR4_2721"/>
<evidence type="ECO:0000256" key="2">
    <source>
        <dbReference type="ARBA" id="ARBA00009399"/>
    </source>
</evidence>
<reference evidence="8 9" key="1">
    <citation type="journal article" date="2012" name="Stand. Genomic Sci.">
        <title>Complete genome sequence of Terriglobus saanensis type strain SP1PR4(T), an Acidobacteria from tundra soil.</title>
        <authorList>
            <person name="Rawat S.R."/>
            <person name="Mannisto M.K."/>
            <person name="Starovoytov V."/>
            <person name="Goodwin L."/>
            <person name="Nolan M."/>
            <person name="Hauser L."/>
            <person name="Land M."/>
            <person name="Davenport K.W."/>
            <person name="Woyke T."/>
            <person name="Haggblom M.M."/>
        </authorList>
    </citation>
    <scope>NUCLEOTIDE SEQUENCE</scope>
    <source>
        <strain evidence="9">ATCC BAA-1853 / DSM 23119 / SP1PR4</strain>
    </source>
</reference>
<dbReference type="InterPro" id="IPR051401">
    <property type="entry name" value="GtrA_CellWall_Glycosyl"/>
</dbReference>
<dbReference type="STRING" id="401053.AciPR4_2721"/>
<dbReference type="RefSeq" id="WP_013569228.1">
    <property type="nucleotide sequence ID" value="NC_014963.1"/>
</dbReference>
<evidence type="ECO:0000256" key="3">
    <source>
        <dbReference type="ARBA" id="ARBA00022692"/>
    </source>
</evidence>
<name>E8V2M0_TERSS</name>
<dbReference type="eggNOG" id="COG2246">
    <property type="taxonomic scope" value="Bacteria"/>
</dbReference>
<proteinExistence type="inferred from homology"/>
<accession>E8V2M0</accession>
<dbReference type="OrthoDB" id="9807815at2"/>
<feature type="transmembrane region" description="Helical" evidence="6">
    <location>
        <begin position="101"/>
        <end position="121"/>
    </location>
</feature>
<protein>
    <submittedName>
        <fullName evidence="8">GtrA family protein</fullName>
    </submittedName>
</protein>
<dbReference type="InterPro" id="IPR007267">
    <property type="entry name" value="GtrA_DPMS_TM"/>
</dbReference>
<keyword evidence="9" id="KW-1185">Reference proteome</keyword>
<dbReference type="Proteomes" id="UP000006844">
    <property type="component" value="Chromosome"/>
</dbReference>
<comment type="similarity">
    <text evidence="2">Belongs to the GtrA family.</text>
</comment>
<dbReference type="AlphaFoldDB" id="E8V2M0"/>
<evidence type="ECO:0000256" key="4">
    <source>
        <dbReference type="ARBA" id="ARBA00022989"/>
    </source>
</evidence>
<evidence type="ECO:0000313" key="8">
    <source>
        <dbReference type="EMBL" id="ADV83495.1"/>
    </source>
</evidence>
<keyword evidence="5 6" id="KW-0472">Membrane</keyword>
<feature type="transmembrane region" description="Helical" evidence="6">
    <location>
        <begin position="12"/>
        <end position="32"/>
    </location>
</feature>
<dbReference type="PANTHER" id="PTHR38459:SF1">
    <property type="entry name" value="PROPHAGE BACTOPRENOL-LINKED GLUCOSE TRANSLOCASE HOMOLOG"/>
    <property type="match status" value="1"/>
</dbReference>
<keyword evidence="3 6" id="KW-0812">Transmembrane</keyword>
<dbReference type="HOGENOM" id="CLU_083873_6_0_0"/>
<dbReference type="EMBL" id="CP002467">
    <property type="protein sequence ID" value="ADV83495.1"/>
    <property type="molecule type" value="Genomic_DNA"/>
</dbReference>
<feature type="domain" description="GtrA/DPMS transmembrane" evidence="7">
    <location>
        <begin position="9"/>
        <end position="127"/>
    </location>
</feature>
<comment type="subcellular location">
    <subcellularLocation>
        <location evidence="1">Membrane</location>
        <topology evidence="1">Multi-pass membrane protein</topology>
    </subcellularLocation>
</comment>
<evidence type="ECO:0000256" key="6">
    <source>
        <dbReference type="SAM" id="Phobius"/>
    </source>
</evidence>
<feature type="transmembrane region" description="Helical" evidence="6">
    <location>
        <begin position="76"/>
        <end position="95"/>
    </location>
</feature>
<dbReference type="GO" id="GO:0000271">
    <property type="term" value="P:polysaccharide biosynthetic process"/>
    <property type="evidence" value="ECO:0007669"/>
    <property type="project" value="InterPro"/>
</dbReference>